<feature type="domain" description="Reverse transcriptase" evidence="1">
    <location>
        <begin position="4"/>
        <end position="275"/>
    </location>
</feature>
<dbReference type="Pfam" id="PF00078">
    <property type="entry name" value="RVT_1"/>
    <property type="match status" value="1"/>
</dbReference>
<evidence type="ECO:0000313" key="2">
    <source>
        <dbReference type="Ensembl" id="ENSORLP00020004657.1"/>
    </source>
</evidence>
<evidence type="ECO:0000313" key="3">
    <source>
        <dbReference type="Proteomes" id="UP000265180"/>
    </source>
</evidence>
<dbReference type="InterPro" id="IPR000477">
    <property type="entry name" value="RT_dom"/>
</dbReference>
<reference evidence="2 3" key="2">
    <citation type="submission" date="2017-04" db="EMBL/GenBank/DDBJ databases">
        <title>CpG methylation of centromeres and impact of large insertions on vertebrate speciation.</title>
        <authorList>
            <person name="Ichikawa K."/>
            <person name="Yoshimura J."/>
            <person name="Morishita S."/>
        </authorList>
    </citation>
    <scope>NUCLEOTIDE SEQUENCE</scope>
    <source>
        <strain evidence="2 3">HNI</strain>
    </source>
</reference>
<reference evidence="2" key="3">
    <citation type="submission" date="2025-08" db="UniProtKB">
        <authorList>
            <consortium name="Ensembl"/>
        </authorList>
    </citation>
    <scope>IDENTIFICATION</scope>
    <source>
        <strain evidence="2">HNI</strain>
    </source>
</reference>
<dbReference type="InterPro" id="IPR043502">
    <property type="entry name" value="DNA/RNA_pol_sf"/>
</dbReference>
<organism evidence="2 3">
    <name type="scientific">Oryzias latipes</name>
    <name type="common">Japanese rice fish</name>
    <name type="synonym">Japanese killifish</name>
    <dbReference type="NCBI Taxonomy" id="8090"/>
    <lineage>
        <taxon>Eukaryota</taxon>
        <taxon>Metazoa</taxon>
        <taxon>Chordata</taxon>
        <taxon>Craniata</taxon>
        <taxon>Vertebrata</taxon>
        <taxon>Euteleostomi</taxon>
        <taxon>Actinopterygii</taxon>
        <taxon>Neopterygii</taxon>
        <taxon>Teleostei</taxon>
        <taxon>Neoteleostei</taxon>
        <taxon>Acanthomorphata</taxon>
        <taxon>Ovalentaria</taxon>
        <taxon>Atherinomorphae</taxon>
        <taxon>Beloniformes</taxon>
        <taxon>Adrianichthyidae</taxon>
        <taxon>Oryziinae</taxon>
        <taxon>Oryzias</taxon>
    </lineage>
</organism>
<dbReference type="Proteomes" id="UP000265180">
    <property type="component" value="Chromosome 10"/>
</dbReference>
<protein>
    <recommendedName>
        <fullName evidence="1">Reverse transcriptase domain-containing protein</fullName>
    </recommendedName>
</protein>
<dbReference type="CDD" id="cd01650">
    <property type="entry name" value="RT_nLTR_like"/>
    <property type="match status" value="1"/>
</dbReference>
<reference key="1">
    <citation type="journal article" date="2007" name="Nature">
        <title>The medaka draft genome and insights into vertebrate genome evolution.</title>
        <authorList>
            <person name="Kasahara M."/>
            <person name="Naruse K."/>
            <person name="Sasaki S."/>
            <person name="Nakatani Y."/>
            <person name="Qu W."/>
            <person name="Ahsan B."/>
            <person name="Yamada T."/>
            <person name="Nagayasu Y."/>
            <person name="Doi K."/>
            <person name="Kasai Y."/>
            <person name="Jindo T."/>
            <person name="Kobayashi D."/>
            <person name="Shimada A."/>
            <person name="Toyoda A."/>
            <person name="Kuroki Y."/>
            <person name="Fujiyama A."/>
            <person name="Sasaki T."/>
            <person name="Shimizu A."/>
            <person name="Asakawa S."/>
            <person name="Shimizu N."/>
            <person name="Hashimoto S."/>
            <person name="Yang J."/>
            <person name="Lee Y."/>
            <person name="Matsushima K."/>
            <person name="Sugano S."/>
            <person name="Sakaizumi M."/>
            <person name="Narita T."/>
            <person name="Ohishi K."/>
            <person name="Haga S."/>
            <person name="Ohta F."/>
            <person name="Nomoto H."/>
            <person name="Nogata K."/>
            <person name="Morishita T."/>
            <person name="Endo T."/>
            <person name="Shin-I T."/>
            <person name="Takeda H."/>
            <person name="Morishita S."/>
            <person name="Kohara Y."/>
        </authorList>
    </citation>
    <scope>NUCLEOTIDE SEQUENCE [LARGE SCALE GENOMIC DNA]</scope>
    <source>
        <strain>Hd-rR</strain>
    </source>
</reference>
<evidence type="ECO:0000259" key="1">
    <source>
        <dbReference type="PROSITE" id="PS50878"/>
    </source>
</evidence>
<dbReference type="Ensembl" id="ENSORLT00020007602.1">
    <property type="protein sequence ID" value="ENSORLP00020004657.1"/>
    <property type="gene ID" value="ENSORLG00020005447.1"/>
</dbReference>
<dbReference type="PANTHER" id="PTHR31635">
    <property type="entry name" value="REVERSE TRANSCRIPTASE DOMAIN-CONTAINING PROTEIN-RELATED"/>
    <property type="match status" value="1"/>
</dbReference>
<name>A0A3P9K8G4_ORYLA</name>
<dbReference type="PANTHER" id="PTHR31635:SF196">
    <property type="entry name" value="REVERSE TRANSCRIPTASE DOMAIN-CONTAINING PROTEIN-RELATED"/>
    <property type="match status" value="1"/>
</dbReference>
<dbReference type="AlphaFoldDB" id="A0A3P9K8G4"/>
<proteinExistence type="predicted"/>
<dbReference type="PROSITE" id="PS50878">
    <property type="entry name" value="RT_POL"/>
    <property type="match status" value="1"/>
</dbReference>
<dbReference type="SUPFAM" id="SSF56672">
    <property type="entry name" value="DNA/RNA polymerases"/>
    <property type="match status" value="1"/>
</dbReference>
<reference evidence="2" key="4">
    <citation type="submission" date="2025-09" db="UniProtKB">
        <authorList>
            <consortium name="Ensembl"/>
        </authorList>
    </citation>
    <scope>IDENTIFICATION</scope>
    <source>
        <strain evidence="2">HNI</strain>
    </source>
</reference>
<sequence>MLQEAFRNNNLPPSMNSALIILLPKPGKPSNKCENFRPISLLNADLKIICKLLATRLQNVLPSIIDRDQNGFISGRQGFHNVRRVLNIIHYNTNKAETGLLALDAEKAFDKVHWPFLFKVMDKFGCGTNFKMWVQIIYKNAKAKILTNRNTSQSINITKGCRQGCPLSPLLFTMAIEPLAVAIRSHTGLHGITVGSVEHKIALYADDVIVFLSQLRKSIPSLMEIIRKYGDVSGYRVNQTKSSILLLNEEERKNPTSEIIQFNVVDNFKYLGINIRPRLEQVVESNYDPLMEKINSSIEKWMTLPISIMGRINILKMSVLPKLIYLFQNIPLPPPLDLFSKLKKLFARFIWNNKKARLRLTLLYLPFDRGGLKSPNIEWYHWAAQIRSIMFHFTVKNTPHWVEMESHDLKLPLPLFLNSNTSKKLRKETKNPILKHMIHIWFRVLNYMNQTQPLSQYSPIWGNKFFTPGRADATFKIWAAKGLSAIRDLYSPDSDIMMSFEELKNKYDLSKKHFYKFLQVRNFVRKTQKTLNKPPSSILEKFMVRDSSKKGAISEFYNLFLSNSNESSQYKVNA</sequence>
<accession>A0A3P9K8G4</accession>